<protein>
    <submittedName>
        <fullName evidence="2">Uncharacterized protein</fullName>
    </submittedName>
</protein>
<organism evidence="2 3">
    <name type="scientific">Piloderma croceum (strain F 1598)</name>
    <dbReference type="NCBI Taxonomy" id="765440"/>
    <lineage>
        <taxon>Eukaryota</taxon>
        <taxon>Fungi</taxon>
        <taxon>Dikarya</taxon>
        <taxon>Basidiomycota</taxon>
        <taxon>Agaricomycotina</taxon>
        <taxon>Agaricomycetes</taxon>
        <taxon>Agaricomycetidae</taxon>
        <taxon>Atheliales</taxon>
        <taxon>Atheliaceae</taxon>
        <taxon>Piloderma</taxon>
    </lineage>
</organism>
<feature type="region of interest" description="Disordered" evidence="1">
    <location>
        <begin position="270"/>
        <end position="296"/>
    </location>
</feature>
<dbReference type="EMBL" id="KN832999">
    <property type="protein sequence ID" value="KIM81369.1"/>
    <property type="molecule type" value="Genomic_DNA"/>
</dbReference>
<evidence type="ECO:0000256" key="1">
    <source>
        <dbReference type="SAM" id="MobiDB-lite"/>
    </source>
</evidence>
<evidence type="ECO:0000313" key="2">
    <source>
        <dbReference type="EMBL" id="KIM81369.1"/>
    </source>
</evidence>
<accession>A0A0C3FNN8</accession>
<dbReference type="HOGENOM" id="CLU_081917_0_0_1"/>
<keyword evidence="3" id="KW-1185">Reference proteome</keyword>
<feature type="region of interest" description="Disordered" evidence="1">
    <location>
        <begin position="171"/>
        <end position="200"/>
    </location>
</feature>
<dbReference type="Proteomes" id="UP000054166">
    <property type="component" value="Unassembled WGS sequence"/>
</dbReference>
<dbReference type="InParanoid" id="A0A0C3FNN8"/>
<feature type="compositionally biased region" description="Acidic residues" evidence="1">
    <location>
        <begin position="287"/>
        <end position="296"/>
    </location>
</feature>
<proteinExistence type="predicted"/>
<sequence>MSSEAEQLAAKLAEIMDARKKKEEHCRLMELEAEQEQLKEERLQGELERMRAKEQRKREVAKAAAAAEEAAKMEFTKKQAEEMVKRKKEVESKKRAEEDKGKKRGREESVELTIGDVVEECGVVWYVQEGWVCEACEKAGEKCLWTDAPRATMCRHCHTNKKPCLIAGSGQDGAEAGLSKRKKVGSTKGKGKEKEGSEEEVGGVWDEVGGMREAVTGLLTEIHALGDVGRALVKLLKSSNSYVGYIADYMQRMENEQRSEGVDMEGVEVGGMGGNVGVGDNVGGDGSEQEVDGTLQ</sequence>
<feature type="compositionally biased region" description="Gly residues" evidence="1">
    <location>
        <begin position="270"/>
        <end position="286"/>
    </location>
</feature>
<reference evidence="2 3" key="1">
    <citation type="submission" date="2014-04" db="EMBL/GenBank/DDBJ databases">
        <authorList>
            <consortium name="DOE Joint Genome Institute"/>
            <person name="Kuo A."/>
            <person name="Tarkka M."/>
            <person name="Buscot F."/>
            <person name="Kohler A."/>
            <person name="Nagy L.G."/>
            <person name="Floudas D."/>
            <person name="Copeland A."/>
            <person name="Barry K.W."/>
            <person name="Cichocki N."/>
            <person name="Veneault-Fourrey C."/>
            <person name="LaButti K."/>
            <person name="Lindquist E.A."/>
            <person name="Lipzen A."/>
            <person name="Lundell T."/>
            <person name="Morin E."/>
            <person name="Murat C."/>
            <person name="Sun H."/>
            <person name="Tunlid A."/>
            <person name="Henrissat B."/>
            <person name="Grigoriev I.V."/>
            <person name="Hibbett D.S."/>
            <person name="Martin F."/>
            <person name="Nordberg H.P."/>
            <person name="Cantor M.N."/>
            <person name="Hua S.X."/>
        </authorList>
    </citation>
    <scope>NUCLEOTIDE SEQUENCE [LARGE SCALE GENOMIC DNA]</scope>
    <source>
        <strain evidence="2 3">F 1598</strain>
    </source>
</reference>
<feature type="region of interest" description="Disordered" evidence="1">
    <location>
        <begin position="71"/>
        <end position="109"/>
    </location>
</feature>
<dbReference type="AlphaFoldDB" id="A0A0C3FNN8"/>
<reference evidence="3" key="2">
    <citation type="submission" date="2015-01" db="EMBL/GenBank/DDBJ databases">
        <title>Evolutionary Origins and Diversification of the Mycorrhizal Mutualists.</title>
        <authorList>
            <consortium name="DOE Joint Genome Institute"/>
            <consortium name="Mycorrhizal Genomics Consortium"/>
            <person name="Kohler A."/>
            <person name="Kuo A."/>
            <person name="Nagy L.G."/>
            <person name="Floudas D."/>
            <person name="Copeland A."/>
            <person name="Barry K.W."/>
            <person name="Cichocki N."/>
            <person name="Veneault-Fourrey C."/>
            <person name="LaButti K."/>
            <person name="Lindquist E.A."/>
            <person name="Lipzen A."/>
            <person name="Lundell T."/>
            <person name="Morin E."/>
            <person name="Murat C."/>
            <person name="Riley R."/>
            <person name="Ohm R."/>
            <person name="Sun H."/>
            <person name="Tunlid A."/>
            <person name="Henrissat B."/>
            <person name="Grigoriev I.V."/>
            <person name="Hibbett D.S."/>
            <person name="Martin F."/>
        </authorList>
    </citation>
    <scope>NUCLEOTIDE SEQUENCE [LARGE SCALE GENOMIC DNA]</scope>
    <source>
        <strain evidence="3">F 1598</strain>
    </source>
</reference>
<evidence type="ECO:0000313" key="3">
    <source>
        <dbReference type="Proteomes" id="UP000054166"/>
    </source>
</evidence>
<feature type="compositionally biased region" description="Basic residues" evidence="1">
    <location>
        <begin position="179"/>
        <end position="189"/>
    </location>
</feature>
<gene>
    <name evidence="2" type="ORF">PILCRDRAFT_8737</name>
</gene>
<name>A0A0C3FNN8_PILCF</name>